<keyword evidence="3 5" id="KW-1133">Transmembrane helix</keyword>
<protein>
    <recommendedName>
        <fullName evidence="6">G-protein coupled receptors family 2 profile 2 domain-containing protein</fullName>
    </recommendedName>
</protein>
<dbReference type="PANTHER" id="PTHR45902">
    <property type="entry name" value="LATROPHILIN RECEPTOR-LIKE PROTEIN A"/>
    <property type="match status" value="1"/>
</dbReference>
<dbReference type="InterPro" id="IPR000832">
    <property type="entry name" value="GPCR_2_secretin-like"/>
</dbReference>
<accession>A0ABD0LF92</accession>
<evidence type="ECO:0000259" key="6">
    <source>
        <dbReference type="PROSITE" id="PS50261"/>
    </source>
</evidence>
<evidence type="ECO:0000256" key="4">
    <source>
        <dbReference type="ARBA" id="ARBA00023136"/>
    </source>
</evidence>
<dbReference type="Pfam" id="PF00002">
    <property type="entry name" value="7tm_2"/>
    <property type="match status" value="1"/>
</dbReference>
<sequence length="365" mass="40223">MLLIESTGQLYPVGRFELTATIEGDFENNEIYDQLTYAFVCDMPHIARTDCARILISRDEYEIVNATDKLVSFQNHIYNITMYEVMNETTGDIEICVPESYTENLVVSPPRRVPLKNCLTGYEKVLKAEGYLTAVLGRVSIVALASVLLTYTIFPSLRNLPGVNTMNLTFALFLAEVIFITGEDEQIPWLCSAVAASLHYCFLASHCWMNVMTFDVYRTFAASSCILTRIGDKRKFLPRYAIYAWGAPVLIVGLCLLIDFGDVFPGIDVKYGGTWSSEYLVNQGGNLTQASDWGRRSSDHDNNYVVIGNATDYGDGGGAGGDGGVTNATLDSTPRTMVVDHSFSCWIQNPLAALFAFGAPILSSS</sequence>
<feature type="non-terminal residue" evidence="7">
    <location>
        <position position="365"/>
    </location>
</feature>
<organism evidence="7 8">
    <name type="scientific">Batillaria attramentaria</name>
    <dbReference type="NCBI Taxonomy" id="370345"/>
    <lineage>
        <taxon>Eukaryota</taxon>
        <taxon>Metazoa</taxon>
        <taxon>Spiralia</taxon>
        <taxon>Lophotrochozoa</taxon>
        <taxon>Mollusca</taxon>
        <taxon>Gastropoda</taxon>
        <taxon>Caenogastropoda</taxon>
        <taxon>Sorbeoconcha</taxon>
        <taxon>Cerithioidea</taxon>
        <taxon>Batillariidae</taxon>
        <taxon>Batillaria</taxon>
    </lineage>
</organism>
<evidence type="ECO:0000256" key="3">
    <source>
        <dbReference type="ARBA" id="ARBA00022989"/>
    </source>
</evidence>
<evidence type="ECO:0000256" key="1">
    <source>
        <dbReference type="ARBA" id="ARBA00004141"/>
    </source>
</evidence>
<feature type="transmembrane region" description="Helical" evidence="5">
    <location>
        <begin position="240"/>
        <end position="260"/>
    </location>
</feature>
<keyword evidence="4 5" id="KW-0472">Membrane</keyword>
<dbReference type="AlphaFoldDB" id="A0ABD0LF92"/>
<dbReference type="InterPro" id="IPR053231">
    <property type="entry name" value="GPCR_LN-TM7"/>
</dbReference>
<name>A0ABD0LF92_9CAEN</name>
<reference evidence="7 8" key="1">
    <citation type="journal article" date="2023" name="Sci. Data">
        <title>Genome assembly of the Korean intertidal mud-creeper Batillaria attramentaria.</title>
        <authorList>
            <person name="Patra A.K."/>
            <person name="Ho P.T."/>
            <person name="Jun S."/>
            <person name="Lee S.J."/>
            <person name="Kim Y."/>
            <person name="Won Y.J."/>
        </authorList>
    </citation>
    <scope>NUCLEOTIDE SEQUENCE [LARGE SCALE GENOMIC DNA]</scope>
    <source>
        <strain evidence="7">Wonlab-2016</strain>
    </source>
</reference>
<evidence type="ECO:0000313" key="7">
    <source>
        <dbReference type="EMBL" id="KAK7497923.1"/>
    </source>
</evidence>
<evidence type="ECO:0000313" key="8">
    <source>
        <dbReference type="Proteomes" id="UP001519460"/>
    </source>
</evidence>
<dbReference type="Proteomes" id="UP001519460">
    <property type="component" value="Unassembled WGS sequence"/>
</dbReference>
<dbReference type="PROSITE" id="PS50261">
    <property type="entry name" value="G_PROTEIN_RECEP_F2_4"/>
    <property type="match status" value="1"/>
</dbReference>
<dbReference type="PANTHER" id="PTHR45902:SF3">
    <property type="entry name" value="G-PROTEIN COUPLED RECEPTORS FAMILY 2 PROFILE 2 DOMAIN-CONTAINING PROTEIN"/>
    <property type="match status" value="1"/>
</dbReference>
<feature type="transmembrane region" description="Helical" evidence="5">
    <location>
        <begin position="160"/>
        <end position="180"/>
    </location>
</feature>
<comment type="subcellular location">
    <subcellularLocation>
        <location evidence="1">Membrane</location>
        <topology evidence="1">Multi-pass membrane protein</topology>
    </subcellularLocation>
</comment>
<dbReference type="EMBL" id="JACVVK020000054">
    <property type="protein sequence ID" value="KAK7497923.1"/>
    <property type="molecule type" value="Genomic_DNA"/>
</dbReference>
<feature type="transmembrane region" description="Helical" evidence="5">
    <location>
        <begin position="131"/>
        <end position="154"/>
    </location>
</feature>
<comment type="caution">
    <text evidence="7">The sequence shown here is derived from an EMBL/GenBank/DDBJ whole genome shotgun (WGS) entry which is preliminary data.</text>
</comment>
<feature type="domain" description="G-protein coupled receptors family 2 profile 2" evidence="6">
    <location>
        <begin position="129"/>
        <end position="275"/>
    </location>
</feature>
<keyword evidence="8" id="KW-1185">Reference proteome</keyword>
<dbReference type="GO" id="GO:0016020">
    <property type="term" value="C:membrane"/>
    <property type="evidence" value="ECO:0007669"/>
    <property type="project" value="UniProtKB-SubCell"/>
</dbReference>
<dbReference type="InterPro" id="IPR017981">
    <property type="entry name" value="GPCR_2-like_7TM"/>
</dbReference>
<evidence type="ECO:0000256" key="2">
    <source>
        <dbReference type="ARBA" id="ARBA00022692"/>
    </source>
</evidence>
<keyword evidence="2 5" id="KW-0812">Transmembrane</keyword>
<evidence type="ECO:0000256" key="5">
    <source>
        <dbReference type="SAM" id="Phobius"/>
    </source>
</evidence>
<feature type="transmembrane region" description="Helical" evidence="5">
    <location>
        <begin position="187"/>
        <end position="211"/>
    </location>
</feature>
<gene>
    <name evidence="7" type="ORF">BaRGS_00010794</name>
</gene>
<proteinExistence type="predicted"/>
<dbReference type="Gene3D" id="1.20.1070.10">
    <property type="entry name" value="Rhodopsin 7-helix transmembrane proteins"/>
    <property type="match status" value="1"/>
</dbReference>